<evidence type="ECO:0000313" key="3">
    <source>
        <dbReference type="EMBL" id="KMQ70978.1"/>
    </source>
</evidence>
<dbReference type="RefSeq" id="WP_048499931.1">
    <property type="nucleotide sequence ID" value="NZ_LFNG01000012.1"/>
</dbReference>
<dbReference type="SUPFAM" id="SSF88723">
    <property type="entry name" value="PIN domain-like"/>
    <property type="match status" value="1"/>
</dbReference>
<organism evidence="3 4">
    <name type="scientific">Chryseobacterium koreense CCUG 49689</name>
    <dbReference type="NCBI Taxonomy" id="1304281"/>
    <lineage>
        <taxon>Bacteria</taxon>
        <taxon>Pseudomonadati</taxon>
        <taxon>Bacteroidota</taxon>
        <taxon>Flavobacteriia</taxon>
        <taxon>Flavobacteriales</taxon>
        <taxon>Weeksellaceae</taxon>
        <taxon>Chryseobacterium group</taxon>
        <taxon>Chryseobacterium</taxon>
    </lineage>
</organism>
<evidence type="ECO:0000259" key="1">
    <source>
        <dbReference type="Pfam" id="PF13470"/>
    </source>
</evidence>
<comment type="caution">
    <text evidence="3">The sequence shown here is derived from an EMBL/GenBank/DDBJ whole genome shotgun (WGS) entry which is preliminary data.</text>
</comment>
<dbReference type="InterPro" id="IPR058652">
    <property type="entry name" value="VapC50_C"/>
</dbReference>
<dbReference type="EMBL" id="LFNG01000012">
    <property type="protein sequence ID" value="KMQ70978.1"/>
    <property type="molecule type" value="Genomic_DNA"/>
</dbReference>
<reference evidence="3 4" key="1">
    <citation type="journal article" date="2004" name="Int. J. Syst. Evol. Microbiol.">
        <title>Kaistella koreensis gen. nov., sp. nov., a novel member of the Chryseobacterium-Bergeyella-Riemerella branch.</title>
        <authorList>
            <person name="Kim M.K."/>
            <person name="Im W.T."/>
            <person name="Shin Y.K."/>
            <person name="Lim J.H."/>
            <person name="Kim S.H."/>
            <person name="Lee B.C."/>
            <person name="Park M.Y."/>
            <person name="Lee K.Y."/>
            <person name="Lee S.T."/>
        </authorList>
    </citation>
    <scope>NUCLEOTIDE SEQUENCE [LARGE SCALE GENOMIC DNA]</scope>
    <source>
        <strain evidence="3 4">CCUG 49689</strain>
    </source>
</reference>
<dbReference type="OrthoDB" id="211933at2"/>
<evidence type="ECO:0000313" key="4">
    <source>
        <dbReference type="Proteomes" id="UP000035900"/>
    </source>
</evidence>
<protein>
    <submittedName>
        <fullName evidence="3">Nuclease</fullName>
    </submittedName>
</protein>
<gene>
    <name evidence="3" type="ORF">ACM44_10280</name>
</gene>
<evidence type="ECO:0000259" key="2">
    <source>
        <dbReference type="Pfam" id="PF26343"/>
    </source>
</evidence>
<dbReference type="Pfam" id="PF13470">
    <property type="entry name" value="PIN_3"/>
    <property type="match status" value="1"/>
</dbReference>
<feature type="domain" description="PIN" evidence="1">
    <location>
        <begin position="8"/>
        <end position="113"/>
    </location>
</feature>
<feature type="domain" description="VapC50 C-terminal" evidence="2">
    <location>
        <begin position="131"/>
        <end position="184"/>
    </location>
</feature>
<accession>A0A0J7IXI7</accession>
<name>A0A0J7IXI7_9FLAO</name>
<sequence length="187" mass="21557">MIHSVKFKAVLDTNVMYPIVIRDLLFWMAYYDLYTPKWSGNICEEWKVVLMRKGKSEEEIQRRIGNANKAFPDALVRNYESLVEMLELPDPDDRHALAAAIKSNANVIVTNNLKDFPQEYIATFGLTAQSADDFLTEIIDLNPEIAVKAFREMVLNRKNPAMDDYEVLETMRKIGLHNTANYLHAML</sequence>
<dbReference type="Pfam" id="PF26343">
    <property type="entry name" value="VapC50_C"/>
    <property type="match status" value="1"/>
</dbReference>
<dbReference type="InterPro" id="IPR002716">
    <property type="entry name" value="PIN_dom"/>
</dbReference>
<proteinExistence type="predicted"/>
<dbReference type="PATRIC" id="fig|1304281.5.peg.2215"/>
<dbReference type="Proteomes" id="UP000035900">
    <property type="component" value="Unassembled WGS sequence"/>
</dbReference>
<keyword evidence="4" id="KW-1185">Reference proteome</keyword>
<dbReference type="InterPro" id="IPR029060">
    <property type="entry name" value="PIN-like_dom_sf"/>
</dbReference>
<dbReference type="AlphaFoldDB" id="A0A0J7IXI7"/>